<accession>A0A183NLS7</accession>
<organism evidence="2 3">
    <name type="scientific">Schistosoma mattheei</name>
    <dbReference type="NCBI Taxonomy" id="31246"/>
    <lineage>
        <taxon>Eukaryota</taxon>
        <taxon>Metazoa</taxon>
        <taxon>Spiralia</taxon>
        <taxon>Lophotrochozoa</taxon>
        <taxon>Platyhelminthes</taxon>
        <taxon>Trematoda</taxon>
        <taxon>Digenea</taxon>
        <taxon>Strigeidida</taxon>
        <taxon>Schistosomatoidea</taxon>
        <taxon>Schistosomatidae</taxon>
        <taxon>Schistosoma</taxon>
    </lineage>
</organism>
<proteinExistence type="predicted"/>
<name>A0A183NLS7_9TREM</name>
<sequence>MAADSSSKAGSSGSGLAAPESPPPWRPDKSEFYFCQSTYLKHLPTFTKIQKSRTGRLQVISTTLNPTGY</sequence>
<protein>
    <submittedName>
        <fullName evidence="2">Uncharacterized protein</fullName>
    </submittedName>
</protein>
<evidence type="ECO:0000313" key="2">
    <source>
        <dbReference type="EMBL" id="VDO91564.1"/>
    </source>
</evidence>
<feature type="region of interest" description="Disordered" evidence="1">
    <location>
        <begin position="1"/>
        <end position="29"/>
    </location>
</feature>
<feature type="compositionally biased region" description="Low complexity" evidence="1">
    <location>
        <begin position="1"/>
        <end position="19"/>
    </location>
</feature>
<dbReference type="Proteomes" id="UP000269396">
    <property type="component" value="Unassembled WGS sequence"/>
</dbReference>
<reference evidence="2 3" key="1">
    <citation type="submission" date="2018-11" db="EMBL/GenBank/DDBJ databases">
        <authorList>
            <consortium name="Pathogen Informatics"/>
        </authorList>
    </citation>
    <scope>NUCLEOTIDE SEQUENCE [LARGE SCALE GENOMIC DNA]</scope>
    <source>
        <strain>Denwood</strain>
        <strain evidence="3">Zambia</strain>
    </source>
</reference>
<evidence type="ECO:0000256" key="1">
    <source>
        <dbReference type="SAM" id="MobiDB-lite"/>
    </source>
</evidence>
<evidence type="ECO:0000313" key="3">
    <source>
        <dbReference type="Proteomes" id="UP000269396"/>
    </source>
</evidence>
<keyword evidence="3" id="KW-1185">Reference proteome</keyword>
<dbReference type="AlphaFoldDB" id="A0A183NLS7"/>
<gene>
    <name evidence="2" type="ORF">SMTD_LOCUS3063</name>
</gene>
<dbReference type="EMBL" id="UZAL01004954">
    <property type="protein sequence ID" value="VDO91564.1"/>
    <property type="molecule type" value="Genomic_DNA"/>
</dbReference>